<evidence type="ECO:0008006" key="3">
    <source>
        <dbReference type="Google" id="ProtNLM"/>
    </source>
</evidence>
<reference evidence="1" key="2">
    <citation type="submission" date="2020-06" db="EMBL/GenBank/DDBJ databases">
        <title>Helianthus annuus Genome sequencing and assembly Release 2.</title>
        <authorList>
            <person name="Gouzy J."/>
            <person name="Langlade N."/>
            <person name="Munos S."/>
        </authorList>
    </citation>
    <scope>NUCLEOTIDE SEQUENCE</scope>
    <source>
        <tissue evidence="1">Leaves</tissue>
    </source>
</reference>
<protein>
    <recommendedName>
        <fullName evidence="3">DNA-binding pseudobarrel domain-containing protein</fullName>
    </recommendedName>
</protein>
<gene>
    <name evidence="1" type="ORF">HanXRQr2_Chr16g0750201</name>
</gene>
<keyword evidence="2" id="KW-1185">Reference proteome</keyword>
<comment type="caution">
    <text evidence="1">The sequence shown here is derived from an EMBL/GenBank/DDBJ whole genome shotgun (WGS) entry which is preliminary data.</text>
</comment>
<dbReference type="EMBL" id="MNCJ02000331">
    <property type="protein sequence ID" value="KAF5760168.1"/>
    <property type="molecule type" value="Genomic_DNA"/>
</dbReference>
<reference evidence="1" key="1">
    <citation type="journal article" date="2017" name="Nature">
        <title>The sunflower genome provides insights into oil metabolism, flowering and Asterid evolution.</title>
        <authorList>
            <person name="Badouin H."/>
            <person name="Gouzy J."/>
            <person name="Grassa C.J."/>
            <person name="Murat F."/>
            <person name="Staton S.E."/>
            <person name="Cottret L."/>
            <person name="Lelandais-Briere C."/>
            <person name="Owens G.L."/>
            <person name="Carrere S."/>
            <person name="Mayjonade B."/>
            <person name="Legrand L."/>
            <person name="Gill N."/>
            <person name="Kane N.C."/>
            <person name="Bowers J.E."/>
            <person name="Hubner S."/>
            <person name="Bellec A."/>
            <person name="Berard A."/>
            <person name="Berges H."/>
            <person name="Blanchet N."/>
            <person name="Boniface M.C."/>
            <person name="Brunel D."/>
            <person name="Catrice O."/>
            <person name="Chaidir N."/>
            <person name="Claudel C."/>
            <person name="Donnadieu C."/>
            <person name="Faraut T."/>
            <person name="Fievet G."/>
            <person name="Helmstetter N."/>
            <person name="King M."/>
            <person name="Knapp S.J."/>
            <person name="Lai Z."/>
            <person name="Le Paslier M.C."/>
            <person name="Lippi Y."/>
            <person name="Lorenzon L."/>
            <person name="Mandel J.R."/>
            <person name="Marage G."/>
            <person name="Marchand G."/>
            <person name="Marquand E."/>
            <person name="Bret-Mestries E."/>
            <person name="Morien E."/>
            <person name="Nambeesan S."/>
            <person name="Nguyen T."/>
            <person name="Pegot-Espagnet P."/>
            <person name="Pouilly N."/>
            <person name="Raftis F."/>
            <person name="Sallet E."/>
            <person name="Schiex T."/>
            <person name="Thomas J."/>
            <person name="Vandecasteele C."/>
            <person name="Vares D."/>
            <person name="Vear F."/>
            <person name="Vautrin S."/>
            <person name="Crespi M."/>
            <person name="Mangin B."/>
            <person name="Burke J.M."/>
            <person name="Salse J."/>
            <person name="Munos S."/>
            <person name="Vincourt P."/>
            <person name="Rieseberg L.H."/>
            <person name="Langlade N.B."/>
        </authorList>
    </citation>
    <scope>NUCLEOTIDE SEQUENCE</scope>
    <source>
        <tissue evidence="1">Leaves</tissue>
    </source>
</reference>
<name>A0A9K3GYT6_HELAN</name>
<dbReference type="AlphaFoldDB" id="A0A9K3GYT6"/>
<evidence type="ECO:0000313" key="1">
    <source>
        <dbReference type="EMBL" id="KAF5760168.1"/>
    </source>
</evidence>
<organism evidence="1 2">
    <name type="scientific">Helianthus annuus</name>
    <name type="common">Common sunflower</name>
    <dbReference type="NCBI Taxonomy" id="4232"/>
    <lineage>
        <taxon>Eukaryota</taxon>
        <taxon>Viridiplantae</taxon>
        <taxon>Streptophyta</taxon>
        <taxon>Embryophyta</taxon>
        <taxon>Tracheophyta</taxon>
        <taxon>Spermatophyta</taxon>
        <taxon>Magnoliopsida</taxon>
        <taxon>eudicotyledons</taxon>
        <taxon>Gunneridae</taxon>
        <taxon>Pentapetalae</taxon>
        <taxon>asterids</taxon>
        <taxon>campanulids</taxon>
        <taxon>Asterales</taxon>
        <taxon>Asteraceae</taxon>
        <taxon>Asteroideae</taxon>
        <taxon>Heliantheae alliance</taxon>
        <taxon>Heliantheae</taxon>
        <taxon>Helianthus</taxon>
    </lineage>
</organism>
<dbReference type="Proteomes" id="UP000215914">
    <property type="component" value="Unassembled WGS sequence"/>
</dbReference>
<evidence type="ECO:0000313" key="2">
    <source>
        <dbReference type="Proteomes" id="UP000215914"/>
    </source>
</evidence>
<dbReference type="Gramene" id="mRNA:HanXRQr2_Chr16g0750201">
    <property type="protein sequence ID" value="mRNA:HanXRQr2_Chr16g0750201"/>
    <property type="gene ID" value="HanXRQr2_Chr16g0750201"/>
</dbReference>
<accession>A0A9K3GYT6</accession>
<proteinExistence type="predicted"/>
<sequence>MADTDFMLPDRVSEMAKLDLGLKEITVRLLNRDPTVQFTNGTRREWKREGFRYALSRWSEFMKIDGIKARDTVDFSFDENEQVLSVEKVVPYVMSSK</sequence>